<dbReference type="InterPro" id="IPR036397">
    <property type="entry name" value="RNaseH_sf"/>
</dbReference>
<dbReference type="InterPro" id="IPR001584">
    <property type="entry name" value="Integrase_cat-core"/>
</dbReference>
<dbReference type="PANTHER" id="PTHR47331">
    <property type="entry name" value="PHD-TYPE DOMAIN-CONTAINING PROTEIN"/>
    <property type="match status" value="1"/>
</dbReference>
<sequence>MSDLPEDRVEPAPPFSYCAVDYFGPFLIKERRSQVKRYGILFTCMSSRAVHLETAVSLSSSSFINALSRFLNRRGPVRVLRSDQGTNFIGARNELKAVLSEMDQDQVHKYLLQNDCEWIKFNMNCPHSSHMGGAWERQILTVRNALETLLMSSGQQLDDESFRTFMTEVECIINSRSLSVVNLSDPEGPEPLTPNHLLTMKPKIVLPPPGQFQREDIYSQKWWRRVQFLANEFWLRWRKEYLQNLQHRNKWSSFRRNLQVGDIVISKEEDDQRNKWPLARVTEVYKSHDGEIRKVKILIADRELTTEGKRRSQPTYLDRPIHKLVLLLAADTSENSIGEPGDQDVIPVKEPDSVWKGIAANIKDTLWESLTRS</sequence>
<organism evidence="2 3">
    <name type="scientific">Patella caerulea</name>
    <name type="common">Rayed Mediterranean limpet</name>
    <dbReference type="NCBI Taxonomy" id="87958"/>
    <lineage>
        <taxon>Eukaryota</taxon>
        <taxon>Metazoa</taxon>
        <taxon>Spiralia</taxon>
        <taxon>Lophotrochozoa</taxon>
        <taxon>Mollusca</taxon>
        <taxon>Gastropoda</taxon>
        <taxon>Patellogastropoda</taxon>
        <taxon>Patelloidea</taxon>
        <taxon>Patellidae</taxon>
        <taxon>Patella</taxon>
    </lineage>
</organism>
<protein>
    <recommendedName>
        <fullName evidence="1">Integrase catalytic domain-containing protein</fullName>
    </recommendedName>
</protein>
<comment type="caution">
    <text evidence="2">The sequence shown here is derived from an EMBL/GenBank/DDBJ whole genome shotgun (WGS) entry which is preliminary data.</text>
</comment>
<dbReference type="InterPro" id="IPR040676">
    <property type="entry name" value="DUF5641"/>
</dbReference>
<dbReference type="GO" id="GO:0015074">
    <property type="term" value="P:DNA integration"/>
    <property type="evidence" value="ECO:0007669"/>
    <property type="project" value="InterPro"/>
</dbReference>
<dbReference type="PANTHER" id="PTHR47331:SF5">
    <property type="entry name" value="RIBONUCLEASE H"/>
    <property type="match status" value="1"/>
</dbReference>
<name>A0AAN8Q3E8_PATCE</name>
<dbReference type="Gene3D" id="3.30.420.10">
    <property type="entry name" value="Ribonuclease H-like superfamily/Ribonuclease H"/>
    <property type="match status" value="1"/>
</dbReference>
<feature type="domain" description="Integrase catalytic" evidence="1">
    <location>
        <begin position="9"/>
        <end position="202"/>
    </location>
</feature>
<dbReference type="PROSITE" id="PS50994">
    <property type="entry name" value="INTEGRASE"/>
    <property type="match status" value="1"/>
</dbReference>
<reference evidence="2 3" key="1">
    <citation type="submission" date="2024-01" db="EMBL/GenBank/DDBJ databases">
        <title>The genome of the rayed Mediterranean limpet Patella caerulea (Linnaeus, 1758).</title>
        <authorList>
            <person name="Anh-Thu Weber A."/>
            <person name="Halstead-Nussloch G."/>
        </authorList>
    </citation>
    <scope>NUCLEOTIDE SEQUENCE [LARGE SCALE GENOMIC DNA]</scope>
    <source>
        <strain evidence="2">AATW-2023a</strain>
        <tissue evidence="2">Whole specimen</tissue>
    </source>
</reference>
<proteinExistence type="predicted"/>
<dbReference type="InterPro" id="IPR012337">
    <property type="entry name" value="RNaseH-like_sf"/>
</dbReference>
<evidence type="ECO:0000259" key="1">
    <source>
        <dbReference type="PROSITE" id="PS50994"/>
    </source>
</evidence>
<keyword evidence="3" id="KW-1185">Reference proteome</keyword>
<dbReference type="SUPFAM" id="SSF53098">
    <property type="entry name" value="Ribonuclease H-like"/>
    <property type="match status" value="1"/>
</dbReference>
<evidence type="ECO:0000313" key="2">
    <source>
        <dbReference type="EMBL" id="KAK6181755.1"/>
    </source>
</evidence>
<dbReference type="Pfam" id="PF18701">
    <property type="entry name" value="DUF5641"/>
    <property type="match status" value="1"/>
</dbReference>
<dbReference type="EMBL" id="JAZGQO010000007">
    <property type="protein sequence ID" value="KAK6181755.1"/>
    <property type="molecule type" value="Genomic_DNA"/>
</dbReference>
<dbReference type="AlphaFoldDB" id="A0AAN8Q3E8"/>
<evidence type="ECO:0000313" key="3">
    <source>
        <dbReference type="Proteomes" id="UP001347796"/>
    </source>
</evidence>
<dbReference type="GO" id="GO:0003676">
    <property type="term" value="F:nucleic acid binding"/>
    <property type="evidence" value="ECO:0007669"/>
    <property type="project" value="InterPro"/>
</dbReference>
<gene>
    <name evidence="2" type="ORF">SNE40_009544</name>
</gene>
<dbReference type="Proteomes" id="UP001347796">
    <property type="component" value="Unassembled WGS sequence"/>
</dbReference>
<accession>A0AAN8Q3E8</accession>